<comment type="caution">
    <text evidence="9">The sequence shown here is derived from an EMBL/GenBank/DDBJ whole genome shotgun (WGS) entry which is preliminary data.</text>
</comment>
<dbReference type="Proteomes" id="UP001165136">
    <property type="component" value="Unassembled WGS sequence"/>
</dbReference>
<feature type="transmembrane region" description="Helical" evidence="8">
    <location>
        <begin position="178"/>
        <end position="198"/>
    </location>
</feature>
<gene>
    <name evidence="9" type="ORF">Atai01_05900</name>
</gene>
<dbReference type="Gene3D" id="1.10.4160.10">
    <property type="entry name" value="Hydantoin permease"/>
    <property type="match status" value="1"/>
</dbReference>
<feature type="transmembrane region" description="Helical" evidence="8">
    <location>
        <begin position="252"/>
        <end position="273"/>
    </location>
</feature>
<feature type="transmembrane region" description="Helical" evidence="8">
    <location>
        <begin position="328"/>
        <end position="348"/>
    </location>
</feature>
<evidence type="ECO:0000256" key="6">
    <source>
        <dbReference type="ARBA" id="ARBA00023136"/>
    </source>
</evidence>
<dbReference type="PANTHER" id="PTHR31806">
    <property type="entry name" value="PURINE-CYTOSINE PERMEASE FCY2-RELATED"/>
    <property type="match status" value="1"/>
</dbReference>
<evidence type="ECO:0000256" key="1">
    <source>
        <dbReference type="ARBA" id="ARBA00004141"/>
    </source>
</evidence>
<comment type="subcellular location">
    <subcellularLocation>
        <location evidence="1">Membrane</location>
        <topology evidence="1">Multi-pass membrane protein</topology>
    </subcellularLocation>
</comment>
<dbReference type="EMBL" id="BSTI01000001">
    <property type="protein sequence ID" value="GLY63971.1"/>
    <property type="molecule type" value="Genomic_DNA"/>
</dbReference>
<evidence type="ECO:0000256" key="7">
    <source>
        <dbReference type="PIRNR" id="PIRNR002744"/>
    </source>
</evidence>
<evidence type="ECO:0000256" key="4">
    <source>
        <dbReference type="ARBA" id="ARBA00022692"/>
    </source>
</evidence>
<feature type="transmembrane region" description="Helical" evidence="8">
    <location>
        <begin position="117"/>
        <end position="140"/>
    </location>
</feature>
<dbReference type="InterPro" id="IPR001248">
    <property type="entry name" value="Pur-cyt_permease"/>
</dbReference>
<feature type="transmembrane region" description="Helical" evidence="8">
    <location>
        <begin position="74"/>
        <end position="96"/>
    </location>
</feature>
<dbReference type="RefSeq" id="WP_285485762.1">
    <property type="nucleotide sequence ID" value="NZ_BSTI01000001.1"/>
</dbReference>
<sequence>MNDDAPTALTADAFGGRMPTRAGDLAVESHGIAPIPAANRFGRPVRLLTVFFAPNLTMTAVFSGTLAAGLGLGFGTGLVALIVGTVLGSIPVAYLVTWGPLTGTAQLPFARLPFRRAVVLPGVVQWVNSIAWDALVGLFGGDALAQLTGLPFWLAVAIVLLLQCAVGVLGYEVIHRVQAVMTVVTAVFFVVLTIRLLSGQSIVVADTVSGAELAGAFILFSTIALSLAISWASYASDFSRYLPSKTSRPRAFIYTLLGLTLSFGWGETLGLAAGQALTDQTTAGIRTLLGGGVLGAVALLVITLTAVSSNAMNDYSGSLALQTIGFRVRRPVSAVVVTVIAFALILWMHSGDLASKFQDVLLLIGYWIPPFVGVVVIDWWHRRRHRRSFDVLADLARPQPGWPALVAFLLGCAAAVPFMNTTVFTGPVASALHGADLAYYVGLVASALVYALLRRVTAATPIDRRSVDGAVGSDPEGEPGQG</sequence>
<keyword evidence="4 8" id="KW-0812">Transmembrane</keyword>
<proteinExistence type="inferred from homology"/>
<feature type="transmembrane region" description="Helical" evidence="8">
    <location>
        <begin position="47"/>
        <end position="68"/>
    </location>
</feature>
<dbReference type="GO" id="GO:0005886">
    <property type="term" value="C:plasma membrane"/>
    <property type="evidence" value="ECO:0007669"/>
    <property type="project" value="TreeGrafter"/>
</dbReference>
<evidence type="ECO:0000313" key="9">
    <source>
        <dbReference type="EMBL" id="GLY63971.1"/>
    </source>
</evidence>
<evidence type="ECO:0000256" key="5">
    <source>
        <dbReference type="ARBA" id="ARBA00022989"/>
    </source>
</evidence>
<protein>
    <submittedName>
        <fullName evidence="9">Cytosine permease</fullName>
    </submittedName>
</protein>
<dbReference type="GO" id="GO:0022857">
    <property type="term" value="F:transmembrane transporter activity"/>
    <property type="evidence" value="ECO:0007669"/>
    <property type="project" value="InterPro"/>
</dbReference>
<dbReference type="Pfam" id="PF02133">
    <property type="entry name" value="Transp_cyt_pur"/>
    <property type="match status" value="1"/>
</dbReference>
<dbReference type="InterPro" id="IPR026030">
    <property type="entry name" value="Pur-cyt_permease_Fcy2/21/22"/>
</dbReference>
<keyword evidence="6 7" id="KW-0472">Membrane</keyword>
<feature type="transmembrane region" description="Helical" evidence="8">
    <location>
        <begin position="360"/>
        <end position="380"/>
    </location>
</feature>
<keyword evidence="5 8" id="KW-1133">Transmembrane helix</keyword>
<organism evidence="9 10">
    <name type="scientific">Amycolatopsis taiwanensis</name>
    <dbReference type="NCBI Taxonomy" id="342230"/>
    <lineage>
        <taxon>Bacteria</taxon>
        <taxon>Bacillati</taxon>
        <taxon>Actinomycetota</taxon>
        <taxon>Actinomycetes</taxon>
        <taxon>Pseudonocardiales</taxon>
        <taxon>Pseudonocardiaceae</taxon>
        <taxon>Amycolatopsis</taxon>
    </lineage>
</organism>
<feature type="transmembrane region" description="Helical" evidence="8">
    <location>
        <begin position="213"/>
        <end position="232"/>
    </location>
</feature>
<feature type="transmembrane region" description="Helical" evidence="8">
    <location>
        <begin position="152"/>
        <end position="171"/>
    </location>
</feature>
<evidence type="ECO:0000313" key="10">
    <source>
        <dbReference type="Proteomes" id="UP001165136"/>
    </source>
</evidence>
<accession>A0A9W6QTX8</accession>
<keyword evidence="3 7" id="KW-0813">Transport</keyword>
<evidence type="ECO:0000256" key="3">
    <source>
        <dbReference type="ARBA" id="ARBA00022448"/>
    </source>
</evidence>
<keyword evidence="10" id="KW-1185">Reference proteome</keyword>
<name>A0A9W6QTX8_9PSEU</name>
<reference evidence="9" key="1">
    <citation type="submission" date="2023-03" db="EMBL/GenBank/DDBJ databases">
        <title>Amycolatopsis taiwanensis NBRC 103393.</title>
        <authorList>
            <person name="Ichikawa N."/>
            <person name="Sato H."/>
            <person name="Tonouchi N."/>
        </authorList>
    </citation>
    <scope>NUCLEOTIDE SEQUENCE</scope>
    <source>
        <strain evidence="9">NBRC 103393</strain>
    </source>
</reference>
<feature type="transmembrane region" description="Helical" evidence="8">
    <location>
        <begin position="401"/>
        <end position="425"/>
    </location>
</feature>
<feature type="transmembrane region" description="Helical" evidence="8">
    <location>
        <begin position="285"/>
        <end position="307"/>
    </location>
</feature>
<evidence type="ECO:0000256" key="8">
    <source>
        <dbReference type="SAM" id="Phobius"/>
    </source>
</evidence>
<dbReference type="PIRSF" id="PIRSF002744">
    <property type="entry name" value="Pur-cyt_permease"/>
    <property type="match status" value="1"/>
</dbReference>
<dbReference type="PANTHER" id="PTHR31806:SF1">
    <property type="entry name" value="PURINE-CYTOSINE PERMEASE FCY2-RELATED"/>
    <property type="match status" value="1"/>
</dbReference>
<comment type="similarity">
    <text evidence="2 7">Belongs to the purine-cytosine permease (2.A.39) family.</text>
</comment>
<evidence type="ECO:0000256" key="2">
    <source>
        <dbReference type="ARBA" id="ARBA00008974"/>
    </source>
</evidence>
<feature type="transmembrane region" description="Helical" evidence="8">
    <location>
        <begin position="437"/>
        <end position="456"/>
    </location>
</feature>
<dbReference type="AlphaFoldDB" id="A0A9W6QTX8"/>